<keyword evidence="3" id="KW-1185">Reference proteome</keyword>
<organism evidence="2 3">
    <name type="scientific">Hydrogenimonas cancrithermarum</name>
    <dbReference type="NCBI Taxonomy" id="2993563"/>
    <lineage>
        <taxon>Bacteria</taxon>
        <taxon>Pseudomonadati</taxon>
        <taxon>Campylobacterota</taxon>
        <taxon>Epsilonproteobacteria</taxon>
        <taxon>Campylobacterales</taxon>
        <taxon>Hydrogenimonadaceae</taxon>
        <taxon>Hydrogenimonas</taxon>
    </lineage>
</organism>
<name>A0ABM8FN79_9BACT</name>
<feature type="signal peptide" evidence="1">
    <location>
        <begin position="1"/>
        <end position="21"/>
    </location>
</feature>
<evidence type="ECO:0008006" key="4">
    <source>
        <dbReference type="Google" id="ProtNLM"/>
    </source>
</evidence>
<evidence type="ECO:0000313" key="2">
    <source>
        <dbReference type="EMBL" id="BDY13199.1"/>
    </source>
</evidence>
<accession>A0ABM8FN79</accession>
<evidence type="ECO:0000256" key="1">
    <source>
        <dbReference type="SAM" id="SignalP"/>
    </source>
</evidence>
<keyword evidence="1" id="KW-0732">Signal</keyword>
<protein>
    <recommendedName>
        <fullName evidence="4">DUF2914 domain-containing protein</fullName>
    </recommendedName>
</protein>
<proteinExistence type="predicted"/>
<feature type="chain" id="PRO_5045200311" description="DUF2914 domain-containing protein" evidence="1">
    <location>
        <begin position="22"/>
        <end position="121"/>
    </location>
</feature>
<gene>
    <name evidence="2" type="ORF">HCR_15110</name>
</gene>
<evidence type="ECO:0000313" key="3">
    <source>
        <dbReference type="Proteomes" id="UP001321445"/>
    </source>
</evidence>
<sequence length="121" mass="14216">MNIMKRLFVPLCLMFGVYLGAADVQCRVENERIYCIYSLDRSDNQNGKNVKFHWISPTSPEDDRIRHFQIPPLYGSVYDYRFLPGRAEGRWHVEVIDLETNETVETTFDINATDNSMFEED</sequence>
<dbReference type="Proteomes" id="UP001321445">
    <property type="component" value="Chromosome"/>
</dbReference>
<dbReference type="EMBL" id="AP027370">
    <property type="protein sequence ID" value="BDY13199.1"/>
    <property type="molecule type" value="Genomic_DNA"/>
</dbReference>
<reference evidence="2 3" key="1">
    <citation type="submission" date="2023-03" db="EMBL/GenBank/DDBJ databases">
        <title>Description of Hydrogenimonas sp. ISO32.</title>
        <authorList>
            <person name="Mino S."/>
            <person name="Fukazawa S."/>
            <person name="Sawabe T."/>
        </authorList>
    </citation>
    <scope>NUCLEOTIDE SEQUENCE [LARGE SCALE GENOMIC DNA]</scope>
    <source>
        <strain evidence="2 3">ISO32</strain>
    </source>
</reference>